<evidence type="ECO:0000313" key="3">
    <source>
        <dbReference type="Proteomes" id="UP001054837"/>
    </source>
</evidence>
<proteinExistence type="predicted"/>
<organism evidence="2 3">
    <name type="scientific">Caerostris darwini</name>
    <dbReference type="NCBI Taxonomy" id="1538125"/>
    <lineage>
        <taxon>Eukaryota</taxon>
        <taxon>Metazoa</taxon>
        <taxon>Ecdysozoa</taxon>
        <taxon>Arthropoda</taxon>
        <taxon>Chelicerata</taxon>
        <taxon>Arachnida</taxon>
        <taxon>Araneae</taxon>
        <taxon>Araneomorphae</taxon>
        <taxon>Entelegynae</taxon>
        <taxon>Araneoidea</taxon>
        <taxon>Araneidae</taxon>
        <taxon>Caerostris</taxon>
    </lineage>
</organism>
<keyword evidence="1" id="KW-0732">Signal</keyword>
<accession>A0AAV4WB19</accession>
<feature type="signal peptide" evidence="1">
    <location>
        <begin position="1"/>
        <end position="22"/>
    </location>
</feature>
<name>A0AAV4WB19_9ARAC</name>
<dbReference type="EMBL" id="BPLQ01014248">
    <property type="protein sequence ID" value="GIY78480.1"/>
    <property type="molecule type" value="Genomic_DNA"/>
</dbReference>
<comment type="caution">
    <text evidence="2">The sequence shown here is derived from an EMBL/GenBank/DDBJ whole genome shotgun (WGS) entry which is preliminary data.</text>
</comment>
<reference evidence="2 3" key="1">
    <citation type="submission" date="2021-06" db="EMBL/GenBank/DDBJ databases">
        <title>Caerostris darwini draft genome.</title>
        <authorList>
            <person name="Kono N."/>
            <person name="Arakawa K."/>
        </authorList>
    </citation>
    <scope>NUCLEOTIDE SEQUENCE [LARGE SCALE GENOMIC DNA]</scope>
</reference>
<keyword evidence="3" id="KW-1185">Reference proteome</keyword>
<feature type="chain" id="PRO_5043495465" evidence="1">
    <location>
        <begin position="23"/>
        <end position="97"/>
    </location>
</feature>
<evidence type="ECO:0000256" key="1">
    <source>
        <dbReference type="SAM" id="SignalP"/>
    </source>
</evidence>
<evidence type="ECO:0000313" key="2">
    <source>
        <dbReference type="EMBL" id="GIY78480.1"/>
    </source>
</evidence>
<dbReference type="AlphaFoldDB" id="A0AAV4WB19"/>
<sequence length="97" mass="10709">MTPQLTWATIRMFLLWVAPATSHISPMWNTVVPYGFRLEGVDVGKKHGSDEGSLAGEGAIYFFPQFPTDSPVAGHLGYCFQVYVPFCLSGMSMFSKV</sequence>
<dbReference type="Proteomes" id="UP001054837">
    <property type="component" value="Unassembled WGS sequence"/>
</dbReference>
<protein>
    <submittedName>
        <fullName evidence="2">Uncharacterized protein</fullName>
    </submittedName>
</protein>
<gene>
    <name evidence="2" type="ORF">CDAR_120511</name>
</gene>